<gene>
    <name evidence="2" type="ORF">BSTOLATCC_MIC47804</name>
</gene>
<reference evidence="2" key="1">
    <citation type="submission" date="2021-09" db="EMBL/GenBank/DDBJ databases">
        <authorList>
            <consortium name="AG Swart"/>
            <person name="Singh M."/>
            <person name="Singh A."/>
            <person name="Seah K."/>
            <person name="Emmerich C."/>
        </authorList>
    </citation>
    <scope>NUCLEOTIDE SEQUENCE</scope>
    <source>
        <strain evidence="2">ATCC30299</strain>
    </source>
</reference>
<evidence type="ECO:0000256" key="1">
    <source>
        <dbReference type="SAM" id="Phobius"/>
    </source>
</evidence>
<comment type="caution">
    <text evidence="2">The sequence shown here is derived from an EMBL/GenBank/DDBJ whole genome shotgun (WGS) entry which is preliminary data.</text>
</comment>
<proteinExistence type="predicted"/>
<feature type="transmembrane region" description="Helical" evidence="1">
    <location>
        <begin position="15"/>
        <end position="34"/>
    </location>
</feature>
<name>A0AAU9JSI9_9CILI</name>
<organism evidence="2 3">
    <name type="scientific">Blepharisma stoltei</name>
    <dbReference type="NCBI Taxonomy" id="1481888"/>
    <lineage>
        <taxon>Eukaryota</taxon>
        <taxon>Sar</taxon>
        <taxon>Alveolata</taxon>
        <taxon>Ciliophora</taxon>
        <taxon>Postciliodesmatophora</taxon>
        <taxon>Heterotrichea</taxon>
        <taxon>Heterotrichida</taxon>
        <taxon>Blepharismidae</taxon>
        <taxon>Blepharisma</taxon>
    </lineage>
</organism>
<dbReference type="AlphaFoldDB" id="A0AAU9JSI9"/>
<keyword evidence="1" id="KW-1133">Transmembrane helix</keyword>
<dbReference type="Proteomes" id="UP001162131">
    <property type="component" value="Unassembled WGS sequence"/>
</dbReference>
<evidence type="ECO:0000313" key="2">
    <source>
        <dbReference type="EMBL" id="CAG9328968.1"/>
    </source>
</evidence>
<keyword evidence="1" id="KW-0812">Transmembrane</keyword>
<keyword evidence="3" id="KW-1185">Reference proteome</keyword>
<sequence length="67" mass="8345">MCFALWREMEFSLSILIYFFIYHFIDDSNGYLLFSANWKIREFYNQVLIKEFSKNNHRKLKNLKIKK</sequence>
<keyword evidence="1" id="KW-0472">Membrane</keyword>
<dbReference type="EMBL" id="CAJZBQ010000047">
    <property type="protein sequence ID" value="CAG9328968.1"/>
    <property type="molecule type" value="Genomic_DNA"/>
</dbReference>
<accession>A0AAU9JSI9</accession>
<protein>
    <submittedName>
        <fullName evidence="2">Uncharacterized protein</fullName>
    </submittedName>
</protein>
<evidence type="ECO:0000313" key="3">
    <source>
        <dbReference type="Proteomes" id="UP001162131"/>
    </source>
</evidence>